<comment type="caution">
    <text evidence="5">The sequence shown here is derived from an EMBL/GenBank/DDBJ whole genome shotgun (WGS) entry which is preliminary data.</text>
</comment>
<keyword evidence="1 2" id="KW-0238">DNA-binding</keyword>
<evidence type="ECO:0000313" key="6">
    <source>
        <dbReference type="Proteomes" id="UP000542776"/>
    </source>
</evidence>
<feature type="compositionally biased region" description="Basic residues" evidence="3">
    <location>
        <begin position="286"/>
        <end position="310"/>
    </location>
</feature>
<evidence type="ECO:0000259" key="4">
    <source>
        <dbReference type="SMART" id="SM00559"/>
    </source>
</evidence>
<dbReference type="EMBL" id="JACIEK010000001">
    <property type="protein sequence ID" value="MBB3996533.1"/>
    <property type="molecule type" value="Genomic_DNA"/>
</dbReference>
<dbReference type="PIRSF" id="PIRSF006493">
    <property type="entry name" value="Prok_Ku"/>
    <property type="match status" value="1"/>
</dbReference>
<dbReference type="Proteomes" id="UP000542776">
    <property type="component" value="Unassembled WGS sequence"/>
</dbReference>
<evidence type="ECO:0000313" key="5">
    <source>
        <dbReference type="EMBL" id="MBB3996533.1"/>
    </source>
</evidence>
<organism evidence="5 6">
    <name type="scientific">Aureimonas pseudogalii</name>
    <dbReference type="NCBI Taxonomy" id="1744844"/>
    <lineage>
        <taxon>Bacteria</taxon>
        <taxon>Pseudomonadati</taxon>
        <taxon>Pseudomonadota</taxon>
        <taxon>Alphaproteobacteria</taxon>
        <taxon>Hyphomicrobiales</taxon>
        <taxon>Aurantimonadaceae</taxon>
        <taxon>Aureimonas</taxon>
    </lineage>
</organism>
<keyword evidence="2" id="KW-0227">DNA damage</keyword>
<evidence type="ECO:0000256" key="2">
    <source>
        <dbReference type="HAMAP-Rule" id="MF_01875"/>
    </source>
</evidence>
<keyword evidence="2" id="KW-0234">DNA repair</keyword>
<gene>
    <name evidence="2" type="primary">ku</name>
    <name evidence="5" type="ORF">GGR04_000354</name>
</gene>
<protein>
    <recommendedName>
        <fullName evidence="2">Non-homologous end joining protein Ku</fullName>
    </recommendedName>
</protein>
<dbReference type="GO" id="GO:0003690">
    <property type="term" value="F:double-stranded DNA binding"/>
    <property type="evidence" value="ECO:0007669"/>
    <property type="project" value="UniProtKB-UniRule"/>
</dbReference>
<comment type="subunit">
    <text evidence="2">Homodimer. Interacts with LigD.</text>
</comment>
<accession>A0A7W6E886</accession>
<dbReference type="HAMAP" id="MF_01875">
    <property type="entry name" value="Prokaryotic_Ku"/>
    <property type="match status" value="1"/>
</dbReference>
<dbReference type="GO" id="GO:0006310">
    <property type="term" value="P:DNA recombination"/>
    <property type="evidence" value="ECO:0007669"/>
    <property type="project" value="UniProtKB-KW"/>
</dbReference>
<dbReference type="SMART" id="SM00559">
    <property type="entry name" value="Ku78"/>
    <property type="match status" value="1"/>
</dbReference>
<dbReference type="PANTHER" id="PTHR41251:SF1">
    <property type="entry name" value="NON-HOMOLOGOUS END JOINING PROTEIN KU"/>
    <property type="match status" value="1"/>
</dbReference>
<sequence>MARRPVWKGQIRLSLVSIPVEIFAATKSGATIAFHQIHKESGKRIRYEKVAPGIGPVKKEDIVKGFEVSKGNYVLLTDEEMEDVKLETRKTLELVQFVDQSEISPLYYDKPYYVVPQDELAEDAFRVVRDALRQSKKSGLGQLTMRGKEYLVALRPCGTGLLLETLHYAEEIQKADDLFSDIEEGKTEDDLLDVARALIAKKSSAFKAETYKNHYTAALKALIEEKRKTGSVSDPDDDGADEAPTKGGKSNVIDLMASLKKSLEGAKGGAEDEEDDDADDEDEKPRRKATAKAPARKAPAKKAAPKRKSA</sequence>
<dbReference type="Gene3D" id="2.40.290.10">
    <property type="match status" value="1"/>
</dbReference>
<comment type="function">
    <text evidence="2">With LigD forms a non-homologous end joining (NHEJ) DNA repair enzyme, which repairs dsDNA breaks with reduced fidelity. Binds linear dsDNA with 5'- and 3'- overhangs but not closed circular dsDNA nor ssDNA. Recruits and stimulates the ligase activity of LigD.</text>
</comment>
<dbReference type="Pfam" id="PF02735">
    <property type="entry name" value="Ku"/>
    <property type="match status" value="1"/>
</dbReference>
<dbReference type="NCBIfam" id="TIGR02772">
    <property type="entry name" value="Ku_bact"/>
    <property type="match status" value="1"/>
</dbReference>
<dbReference type="SUPFAM" id="SSF100939">
    <property type="entry name" value="SPOC domain-like"/>
    <property type="match status" value="1"/>
</dbReference>
<dbReference type="CDD" id="cd00789">
    <property type="entry name" value="KU_like"/>
    <property type="match status" value="1"/>
</dbReference>
<reference evidence="5 6" key="1">
    <citation type="submission" date="2020-08" db="EMBL/GenBank/DDBJ databases">
        <title>Genomic Encyclopedia of Type Strains, Phase IV (KMG-IV): sequencing the most valuable type-strain genomes for metagenomic binning, comparative biology and taxonomic classification.</title>
        <authorList>
            <person name="Goeker M."/>
        </authorList>
    </citation>
    <scope>NUCLEOTIDE SEQUENCE [LARGE SCALE GENOMIC DNA]</scope>
    <source>
        <strain evidence="5 6">DSM 102238</strain>
    </source>
</reference>
<dbReference type="AlphaFoldDB" id="A0A7W6E886"/>
<dbReference type="InterPro" id="IPR009187">
    <property type="entry name" value="Prok_Ku"/>
</dbReference>
<comment type="similarity">
    <text evidence="2">Belongs to the prokaryotic Ku family.</text>
</comment>
<feature type="domain" description="Ku" evidence="4">
    <location>
        <begin position="54"/>
        <end position="183"/>
    </location>
</feature>
<dbReference type="PANTHER" id="PTHR41251">
    <property type="entry name" value="NON-HOMOLOGOUS END JOINING PROTEIN KU"/>
    <property type="match status" value="1"/>
</dbReference>
<dbReference type="GO" id="GO:0006303">
    <property type="term" value="P:double-strand break repair via nonhomologous end joining"/>
    <property type="evidence" value="ECO:0007669"/>
    <property type="project" value="UniProtKB-UniRule"/>
</dbReference>
<dbReference type="RefSeq" id="WP_183197237.1">
    <property type="nucleotide sequence ID" value="NZ_JACIEK010000001.1"/>
</dbReference>
<dbReference type="InterPro" id="IPR016194">
    <property type="entry name" value="SPOC-like_C_dom_sf"/>
</dbReference>
<keyword evidence="2" id="KW-0233">DNA recombination</keyword>
<name>A0A7W6E886_9HYPH</name>
<evidence type="ECO:0000256" key="1">
    <source>
        <dbReference type="ARBA" id="ARBA00023125"/>
    </source>
</evidence>
<proteinExistence type="inferred from homology"/>
<evidence type="ECO:0000256" key="3">
    <source>
        <dbReference type="SAM" id="MobiDB-lite"/>
    </source>
</evidence>
<keyword evidence="6" id="KW-1185">Reference proteome</keyword>
<dbReference type="InterPro" id="IPR006164">
    <property type="entry name" value="DNA_bd_Ku70/Ku80"/>
</dbReference>
<feature type="region of interest" description="Disordered" evidence="3">
    <location>
        <begin position="228"/>
        <end position="310"/>
    </location>
</feature>
<feature type="compositionally biased region" description="Acidic residues" evidence="3">
    <location>
        <begin position="271"/>
        <end position="282"/>
    </location>
</feature>